<reference evidence="13 14" key="1">
    <citation type="journal article" date="2016" name="Proc. Natl. Acad. Sci. U.S.A.">
        <title>Comparative genomics of biotechnologically important yeasts.</title>
        <authorList>
            <person name="Riley R."/>
            <person name="Haridas S."/>
            <person name="Wolfe K.H."/>
            <person name="Lopes M.R."/>
            <person name="Hittinger C.T."/>
            <person name="Goeker M."/>
            <person name="Salamov A.A."/>
            <person name="Wisecaver J.H."/>
            <person name="Long T.M."/>
            <person name="Calvey C.H."/>
            <person name="Aerts A.L."/>
            <person name="Barry K.W."/>
            <person name="Choi C."/>
            <person name="Clum A."/>
            <person name="Coughlan A.Y."/>
            <person name="Deshpande S."/>
            <person name="Douglass A.P."/>
            <person name="Hanson S.J."/>
            <person name="Klenk H.-P."/>
            <person name="LaButti K.M."/>
            <person name="Lapidus A."/>
            <person name="Lindquist E.A."/>
            <person name="Lipzen A.M."/>
            <person name="Meier-Kolthoff J.P."/>
            <person name="Ohm R.A."/>
            <person name="Otillar R.P."/>
            <person name="Pangilinan J.L."/>
            <person name="Peng Y."/>
            <person name="Rokas A."/>
            <person name="Rosa C.A."/>
            <person name="Scheuner C."/>
            <person name="Sibirny A.A."/>
            <person name="Slot J.C."/>
            <person name="Stielow J.B."/>
            <person name="Sun H."/>
            <person name="Kurtzman C.P."/>
            <person name="Blackwell M."/>
            <person name="Grigoriev I.V."/>
            <person name="Jeffries T.W."/>
        </authorList>
    </citation>
    <scope>NUCLEOTIDE SEQUENCE [LARGE SCALE GENOMIC DNA]</scope>
    <source>
        <strain evidence="13 14">DSM 6958</strain>
    </source>
</reference>
<proteinExistence type="inferred from homology"/>
<dbReference type="SUPFAM" id="SSF53335">
    <property type="entry name" value="S-adenosyl-L-methionine-dependent methyltransferases"/>
    <property type="match status" value="1"/>
</dbReference>
<evidence type="ECO:0000256" key="10">
    <source>
        <dbReference type="ARBA" id="ARBA00022694"/>
    </source>
</evidence>
<dbReference type="GO" id="GO:0005737">
    <property type="term" value="C:cytoplasm"/>
    <property type="evidence" value="ECO:0007669"/>
    <property type="project" value="UniProtKB-SubCell"/>
</dbReference>
<evidence type="ECO:0000256" key="11">
    <source>
        <dbReference type="ARBA" id="ARBA00047957"/>
    </source>
</evidence>
<dbReference type="PANTHER" id="PTHR21210">
    <property type="entry name" value="TRNA (URACIL-O(2)-)-METHYLTRANSFERASE-RELATED"/>
    <property type="match status" value="1"/>
</dbReference>
<feature type="non-terminal residue" evidence="13">
    <location>
        <position position="1"/>
    </location>
</feature>
<evidence type="ECO:0000256" key="7">
    <source>
        <dbReference type="ARBA" id="ARBA00022603"/>
    </source>
</evidence>
<keyword evidence="8 12" id="KW-0808">Transferase</keyword>
<evidence type="ECO:0000313" key="13">
    <source>
        <dbReference type="EMBL" id="ODQ65063.1"/>
    </source>
</evidence>
<keyword evidence="14" id="KW-1185">Reference proteome</keyword>
<comment type="function">
    <text evidence="12">Adenosyl-L-methionine (AdoMet)-dependent tRNA (uracil-O(2)-)-methyltransferase.</text>
</comment>
<dbReference type="Proteomes" id="UP000095009">
    <property type="component" value="Unassembled WGS sequence"/>
</dbReference>
<dbReference type="Pfam" id="PF07757">
    <property type="entry name" value="AdoMet_MTase"/>
    <property type="match status" value="1"/>
</dbReference>
<keyword evidence="9 12" id="KW-0949">S-adenosyl-L-methionine</keyword>
<dbReference type="InterPro" id="IPR011671">
    <property type="entry name" value="tRNA_uracil_MeTrfase"/>
</dbReference>
<dbReference type="GO" id="GO:0030488">
    <property type="term" value="P:tRNA methylation"/>
    <property type="evidence" value="ECO:0007669"/>
    <property type="project" value="UniProtKB-UniRule"/>
</dbReference>
<name>A0A1E3PI25_9ASCO</name>
<evidence type="ECO:0000256" key="2">
    <source>
        <dbReference type="ARBA" id="ARBA00004496"/>
    </source>
</evidence>
<keyword evidence="10 12" id="KW-0819">tRNA processing</keyword>
<protein>
    <recommendedName>
        <fullName evidence="5 12">tRNA (uracil-O(2)-)-methyltransferase</fullName>
        <ecNumber evidence="4 12">2.1.1.211</ecNumber>
    </recommendedName>
</protein>
<dbReference type="STRING" id="857566.A0A1E3PI25"/>
<keyword evidence="6 12" id="KW-0963">Cytoplasm</keyword>
<comment type="function">
    <text evidence="1">Probable adenosyl-L-methionine (AdoMet)-dependent tRNA (uracil-O(2)-)-methyltransferase.</text>
</comment>
<evidence type="ECO:0000256" key="12">
    <source>
        <dbReference type="RuleBase" id="RU368004"/>
    </source>
</evidence>
<comment type="catalytic activity">
    <reaction evidence="11 12">
        <text>uridine(44) in tRNA(Ser) + S-adenosyl-L-methionine = 2'-O-methyluridine(44) in tRNA(Ser) + S-adenosyl-L-homocysteine + H(+)</text>
        <dbReference type="Rhea" id="RHEA:43100"/>
        <dbReference type="Rhea" id="RHEA-COMP:10339"/>
        <dbReference type="Rhea" id="RHEA-COMP:10340"/>
        <dbReference type="ChEBI" id="CHEBI:15378"/>
        <dbReference type="ChEBI" id="CHEBI:57856"/>
        <dbReference type="ChEBI" id="CHEBI:59789"/>
        <dbReference type="ChEBI" id="CHEBI:65315"/>
        <dbReference type="ChEBI" id="CHEBI:74478"/>
        <dbReference type="EC" id="2.1.1.211"/>
    </reaction>
</comment>
<evidence type="ECO:0000256" key="6">
    <source>
        <dbReference type="ARBA" id="ARBA00022490"/>
    </source>
</evidence>
<dbReference type="EMBL" id="KV454410">
    <property type="protein sequence ID" value="ODQ65063.1"/>
    <property type="molecule type" value="Genomic_DNA"/>
</dbReference>
<dbReference type="EC" id="2.1.1.211" evidence="4 12"/>
<comment type="similarity">
    <text evidence="3 12">Belongs to the TRM44 family.</text>
</comment>
<keyword evidence="7 12" id="KW-0489">Methyltransferase</keyword>
<accession>A0A1E3PI25</accession>
<dbReference type="InterPro" id="IPR029063">
    <property type="entry name" value="SAM-dependent_MTases_sf"/>
</dbReference>
<dbReference type="GO" id="GO:0141101">
    <property type="term" value="F:tRNA(Ser) (uridine(44)-2'-O-)-methyltransferase activity"/>
    <property type="evidence" value="ECO:0007669"/>
    <property type="project" value="UniProtKB-EC"/>
</dbReference>
<evidence type="ECO:0000256" key="8">
    <source>
        <dbReference type="ARBA" id="ARBA00022679"/>
    </source>
</evidence>
<gene>
    <name evidence="13" type="ORF">NADFUDRAFT_83158</name>
</gene>
<dbReference type="PANTHER" id="PTHR21210:SF0">
    <property type="entry name" value="TRNA (URACIL-O(2)-)-METHYLTRANSFERASE-RELATED"/>
    <property type="match status" value="1"/>
</dbReference>
<evidence type="ECO:0000256" key="4">
    <source>
        <dbReference type="ARBA" id="ARBA00012795"/>
    </source>
</evidence>
<evidence type="ECO:0000256" key="9">
    <source>
        <dbReference type="ARBA" id="ARBA00022691"/>
    </source>
</evidence>
<evidence type="ECO:0000256" key="3">
    <source>
        <dbReference type="ARBA" id="ARBA00009056"/>
    </source>
</evidence>
<evidence type="ECO:0000256" key="5">
    <source>
        <dbReference type="ARBA" id="ARBA00017788"/>
    </source>
</evidence>
<comment type="subcellular location">
    <subcellularLocation>
        <location evidence="2 12">Cytoplasm</location>
    </subcellularLocation>
</comment>
<evidence type="ECO:0000256" key="1">
    <source>
        <dbReference type="ARBA" id="ARBA00002778"/>
    </source>
</evidence>
<evidence type="ECO:0000313" key="14">
    <source>
        <dbReference type="Proteomes" id="UP000095009"/>
    </source>
</evidence>
<organism evidence="13 14">
    <name type="scientific">Nadsonia fulvescens var. elongata DSM 6958</name>
    <dbReference type="NCBI Taxonomy" id="857566"/>
    <lineage>
        <taxon>Eukaryota</taxon>
        <taxon>Fungi</taxon>
        <taxon>Dikarya</taxon>
        <taxon>Ascomycota</taxon>
        <taxon>Saccharomycotina</taxon>
        <taxon>Dipodascomycetes</taxon>
        <taxon>Dipodascales</taxon>
        <taxon>Dipodascales incertae sedis</taxon>
        <taxon>Nadsonia</taxon>
    </lineage>
</organism>
<sequence length="483" mass="54291">MMNLIKQPNVNSTIIMRADILNDDSKDEPDLSKGHFTSTENKPEPRFVTADGLTLDRTIVRRIIPRNPQRDAIILQSCLIFKDEKVSNEENDSESVLVVYVPHIDSAEDCPYYLPPAKAVGILYAQGTLSVHYQLFDEEVAYSTGSANESEIKSYMHFAQRDSSERFIRIALHLLHTAYKHSNGVMKGYKKRVNHDLVVEKVAFQDRYVNLKQKYAKDLVASWAESTDPKKHVFEDLAIAAFLVELWGGMYKQKSDFKFVDLGCGNGLLVHVLMQEGFTGVGIDARARKSWLNYPEEVQKNLKEQVVIPAALLEDEDGKINGNTQFRTGSDTFITADDILADDSIGVCHYPKGETFIIGNHSDELTCWIPLLGYPFMVIPCCSHALTGARHRFPPTKNSTEPKSTYACLVDHVESIAKMVGWKTEKEMLRIPSTRNAAILGRTKAVESNEPFLTIAEVIEKEGGADGWLEKTLALRAKNPRDH</sequence>
<dbReference type="OrthoDB" id="10047021at2759"/>
<dbReference type="AlphaFoldDB" id="A0A1E3PI25"/>